<dbReference type="AlphaFoldDB" id="A0A1S2VJ70"/>
<keyword evidence="2" id="KW-1185">Reference proteome</keyword>
<evidence type="ECO:0000313" key="1">
    <source>
        <dbReference type="EMBL" id="OIN58811.1"/>
    </source>
</evidence>
<protein>
    <submittedName>
        <fullName evidence="1">Uncharacterized protein</fullName>
    </submittedName>
</protein>
<reference evidence="1 2" key="1">
    <citation type="submission" date="2016-10" db="EMBL/GenBank/DDBJ databases">
        <title>Arsenicibacter rosenii gen. nov., sp. nov., an efficient arsenic-methylating bacterium isolated from an arsenic-contaminated paddy soil.</title>
        <authorList>
            <person name="Huang K."/>
        </authorList>
    </citation>
    <scope>NUCLEOTIDE SEQUENCE [LARGE SCALE GENOMIC DNA]</scope>
    <source>
        <strain evidence="1 2">SM-1</strain>
    </source>
</reference>
<dbReference type="EMBL" id="MORL01000005">
    <property type="protein sequence ID" value="OIN58811.1"/>
    <property type="molecule type" value="Genomic_DNA"/>
</dbReference>
<name>A0A1S2VJ70_9BACT</name>
<comment type="caution">
    <text evidence="1">The sequence shown here is derived from an EMBL/GenBank/DDBJ whole genome shotgun (WGS) entry which is preliminary data.</text>
</comment>
<accession>A0A1S2VJ70</accession>
<sequence>MPNLSGNAYGLTVLCPLVAESGLVSPSIETRKVLQALPDTQDSFDGRCNSPMAAVPNTYLARFFLLEDAFFQGYPNQYDQLRSSYLVFVAEVHAGSEAALTDYLKTMYAAIPDDIHRIWQYCIDFDQVTSADAFEKYIRRCQVNTTFYFNGSTDAPLAEQLKSLYLKQEFSRFVYSHQGLKPEALLTAYRAFAERVKPFDVQAPTWKPGISSEKHIVTA</sequence>
<dbReference type="OrthoDB" id="5892745at2"/>
<dbReference type="RefSeq" id="WP_071503262.1">
    <property type="nucleotide sequence ID" value="NZ_MORL01000005.1"/>
</dbReference>
<proteinExistence type="predicted"/>
<organism evidence="1 2">
    <name type="scientific">Arsenicibacter rosenii</name>
    <dbReference type="NCBI Taxonomy" id="1750698"/>
    <lineage>
        <taxon>Bacteria</taxon>
        <taxon>Pseudomonadati</taxon>
        <taxon>Bacteroidota</taxon>
        <taxon>Cytophagia</taxon>
        <taxon>Cytophagales</taxon>
        <taxon>Spirosomataceae</taxon>
        <taxon>Arsenicibacter</taxon>
    </lineage>
</organism>
<dbReference type="Proteomes" id="UP000181790">
    <property type="component" value="Unassembled WGS sequence"/>
</dbReference>
<evidence type="ECO:0000313" key="2">
    <source>
        <dbReference type="Proteomes" id="UP000181790"/>
    </source>
</evidence>
<gene>
    <name evidence="1" type="ORF">BLX24_11290</name>
</gene>